<gene>
    <name evidence="1" type="ORF">PGIGA_G00170450</name>
</gene>
<name>A0ACC5XTM0_PANGG</name>
<dbReference type="EMBL" id="CM040480">
    <property type="protein sequence ID" value="MCI4394571.1"/>
    <property type="molecule type" value="Genomic_DNA"/>
</dbReference>
<proteinExistence type="predicted"/>
<organism evidence="1 2">
    <name type="scientific">Pangasianodon gigas</name>
    <name type="common">Mekong giant catfish</name>
    <name type="synonym">Pangasius gigas</name>
    <dbReference type="NCBI Taxonomy" id="30993"/>
    <lineage>
        <taxon>Eukaryota</taxon>
        <taxon>Metazoa</taxon>
        <taxon>Chordata</taxon>
        <taxon>Craniata</taxon>
        <taxon>Vertebrata</taxon>
        <taxon>Euteleostomi</taxon>
        <taxon>Actinopterygii</taxon>
        <taxon>Neopterygii</taxon>
        <taxon>Teleostei</taxon>
        <taxon>Ostariophysi</taxon>
        <taxon>Siluriformes</taxon>
        <taxon>Pangasiidae</taxon>
        <taxon>Pangasianodon</taxon>
    </lineage>
</organism>
<evidence type="ECO:0000313" key="2">
    <source>
        <dbReference type="Proteomes" id="UP000829447"/>
    </source>
</evidence>
<accession>A0ACC5XTM0</accession>
<protein>
    <submittedName>
        <fullName evidence="1">Uncharacterized protein</fullName>
    </submittedName>
</protein>
<keyword evidence="2" id="KW-1185">Reference proteome</keyword>
<comment type="caution">
    <text evidence="1">The sequence shown here is derived from an EMBL/GenBank/DDBJ whole genome shotgun (WGS) entry which is preliminary data.</text>
</comment>
<reference evidence="1 2" key="1">
    <citation type="journal article" date="2022" name="bioRxiv">
        <title>An ancient truncated duplication of the anti-Mullerian hormone receptor type 2 gene is a potential conserved master sex determinant in the Pangasiidae catfish family.</title>
        <authorList>
            <person name="Wen M."/>
            <person name="Pan Q."/>
            <person name="Jouanno E."/>
            <person name="Montfort J."/>
            <person name="Zahm M."/>
            <person name="Cabau C."/>
            <person name="Klopp C."/>
            <person name="Iampietro C."/>
            <person name="Roques C."/>
            <person name="Bouchez O."/>
            <person name="Castinel A."/>
            <person name="Donnadieu C."/>
            <person name="Parrinello H."/>
            <person name="Poncet C."/>
            <person name="Belmonte E."/>
            <person name="Gautier V."/>
            <person name="Avarre J.-C."/>
            <person name="Dugue R."/>
            <person name="Gustiano R."/>
            <person name="Ha T.T.T."/>
            <person name="Campet M."/>
            <person name="Sriphairoj K."/>
            <person name="Ribolli J."/>
            <person name="de Almeida F.L."/>
            <person name="Desvignes T."/>
            <person name="Postlethwait J.H."/>
            <person name="Bucao C.F."/>
            <person name="Robinson-Rechavi M."/>
            <person name="Bobe J."/>
            <person name="Herpin A."/>
            <person name="Guiguen Y."/>
        </authorList>
    </citation>
    <scope>NUCLEOTIDE SEQUENCE [LARGE SCALE GENOMIC DNA]</scope>
    <source>
        <strain evidence="1">YG-Dec2019</strain>
    </source>
</reference>
<sequence length="386" mass="43118">MDFLAEYGINETYHDNTSEAFNGTDIEAKHQYNYYAMLLTLLIFVIVFGNVLVCMAVSREKALQTTTNYLIVSLAVADLLVATLVMPWVVYLEVVGEWRFSKIHCDIFVTLDVMMCTASILNLCAISIDRYTAVAMPLLYNTRYSSKRRVTVMISVVWVLSFAISCPLLFGLNNTATRDDAVCEIANPAFVVYSSIMSFYVPFIITLLVYVQIYVVLRKRRKRVNTKRSCQRTDAEPQLPLKEKCTHPEDVKLCTVIVKTNGSMPAKNKKTLVIKEVMQQDSNVEVGLMASPSPPEKLKLAPAAAGSMMASQSHASPLQDEWQPSSDEKNGHAKDAQMPAGAKAFETQTLSNGKTRTNVTKPMSKRKMSQHKEKKATQMLAIVLGE</sequence>
<dbReference type="Proteomes" id="UP000829447">
    <property type="component" value="Linkage Group LG27"/>
</dbReference>
<evidence type="ECO:0000313" key="1">
    <source>
        <dbReference type="EMBL" id="MCI4394571.1"/>
    </source>
</evidence>